<sequence>MAQAARLQKLELEKQAEMEIRRNSKAKKRRNADGMGGSSKKKATIGERMVPEERRSASPAADYFENLVRQHHDSLDQSVGVQETLVEPSAMSCGNLHTLRLADAKAMKQAAKSDQITAEGLVILQQGAYEERFVLYDEVQILSDSSVDPKPRPTAITQSCRQVRSESLPMYYDSNMWTVSHGASYPASPVRASVWNNDNFKYVREFTADIFVKRSSPVLRIFLEDRITCVQLSFLPELSDIRILIEDVLLSSVSMQAIRMAARSITFGAIGRKLNGKDLLELMDLIWKTGCYEYGAGNEFLHYEGSMWTVQLREQGKELWWVVHLATQYKMEMVLLDPQPRQMCAS</sequence>
<protein>
    <submittedName>
        <fullName evidence="1">Uncharacterized protein</fullName>
    </submittedName>
</protein>
<organism evidence="1 2">
    <name type="scientific">Coniosporium uncinatum</name>
    <dbReference type="NCBI Taxonomy" id="93489"/>
    <lineage>
        <taxon>Eukaryota</taxon>
        <taxon>Fungi</taxon>
        <taxon>Dikarya</taxon>
        <taxon>Ascomycota</taxon>
        <taxon>Pezizomycotina</taxon>
        <taxon>Dothideomycetes</taxon>
        <taxon>Dothideomycetes incertae sedis</taxon>
        <taxon>Coniosporium</taxon>
    </lineage>
</organism>
<evidence type="ECO:0000313" key="2">
    <source>
        <dbReference type="Proteomes" id="UP001186974"/>
    </source>
</evidence>
<gene>
    <name evidence="1" type="ORF">LTS18_004199</name>
</gene>
<reference evidence="1" key="1">
    <citation type="submission" date="2024-09" db="EMBL/GenBank/DDBJ databases">
        <title>Black Yeasts Isolated from many extreme environments.</title>
        <authorList>
            <person name="Coleine C."/>
            <person name="Stajich J.E."/>
            <person name="Selbmann L."/>
        </authorList>
    </citation>
    <scope>NUCLEOTIDE SEQUENCE</scope>
    <source>
        <strain evidence="1">CCFEE 5737</strain>
    </source>
</reference>
<name>A0ACC3DSX6_9PEZI</name>
<dbReference type="Proteomes" id="UP001186974">
    <property type="component" value="Unassembled WGS sequence"/>
</dbReference>
<accession>A0ACC3DSX6</accession>
<dbReference type="EMBL" id="JAWDJW010000992">
    <property type="protein sequence ID" value="KAK3079660.1"/>
    <property type="molecule type" value="Genomic_DNA"/>
</dbReference>
<proteinExistence type="predicted"/>
<keyword evidence="2" id="KW-1185">Reference proteome</keyword>
<comment type="caution">
    <text evidence="1">The sequence shown here is derived from an EMBL/GenBank/DDBJ whole genome shotgun (WGS) entry which is preliminary data.</text>
</comment>
<evidence type="ECO:0000313" key="1">
    <source>
        <dbReference type="EMBL" id="KAK3079660.1"/>
    </source>
</evidence>